<evidence type="ECO:0000313" key="6">
    <source>
        <dbReference type="Proteomes" id="UP001595807"/>
    </source>
</evidence>
<dbReference type="PANTHER" id="PTHR30154:SF55">
    <property type="entry name" value="HTH-TYPE TRANSCRIPTIONAL REGULATOR LRPB"/>
    <property type="match status" value="1"/>
</dbReference>
<dbReference type="PRINTS" id="PR00033">
    <property type="entry name" value="HTHASNC"/>
</dbReference>
<dbReference type="RefSeq" id="WP_380424993.1">
    <property type="nucleotide sequence ID" value="NZ_JBHRZV010000012.1"/>
</dbReference>
<dbReference type="InterPro" id="IPR019888">
    <property type="entry name" value="Tscrpt_reg_AsnC-like"/>
</dbReference>
<evidence type="ECO:0000256" key="3">
    <source>
        <dbReference type="ARBA" id="ARBA00023163"/>
    </source>
</evidence>
<evidence type="ECO:0000313" key="5">
    <source>
        <dbReference type="EMBL" id="MFC3927437.1"/>
    </source>
</evidence>
<dbReference type="EMBL" id="JBHRZV010000012">
    <property type="protein sequence ID" value="MFC3927437.1"/>
    <property type="molecule type" value="Genomic_DNA"/>
</dbReference>
<dbReference type="InterPro" id="IPR011991">
    <property type="entry name" value="ArsR-like_HTH"/>
</dbReference>
<dbReference type="SUPFAM" id="SSF46785">
    <property type="entry name" value="Winged helix' DNA-binding domain"/>
    <property type="match status" value="1"/>
</dbReference>
<evidence type="ECO:0000259" key="4">
    <source>
        <dbReference type="PROSITE" id="PS50956"/>
    </source>
</evidence>
<evidence type="ECO:0000256" key="2">
    <source>
        <dbReference type="ARBA" id="ARBA00023125"/>
    </source>
</evidence>
<dbReference type="InterPro" id="IPR036388">
    <property type="entry name" value="WH-like_DNA-bd_sf"/>
</dbReference>
<feature type="domain" description="HTH asnC-type" evidence="4">
    <location>
        <begin position="2"/>
        <end position="63"/>
    </location>
</feature>
<dbReference type="InterPro" id="IPR000485">
    <property type="entry name" value="AsnC-type_HTH_dom"/>
</dbReference>
<reference evidence="6" key="1">
    <citation type="journal article" date="2019" name="Int. J. Syst. Evol. Microbiol.">
        <title>The Global Catalogue of Microorganisms (GCM) 10K type strain sequencing project: providing services to taxonomists for standard genome sequencing and annotation.</title>
        <authorList>
            <consortium name="The Broad Institute Genomics Platform"/>
            <consortium name="The Broad Institute Genome Sequencing Center for Infectious Disease"/>
            <person name="Wu L."/>
            <person name="Ma J."/>
        </authorList>
    </citation>
    <scope>NUCLEOTIDE SEQUENCE [LARGE SCALE GENOMIC DNA]</scope>
    <source>
        <strain evidence="6">CCUG 67170</strain>
    </source>
</reference>
<dbReference type="Gene3D" id="3.30.70.920">
    <property type="match status" value="1"/>
</dbReference>
<dbReference type="Pfam" id="PF13412">
    <property type="entry name" value="HTH_24"/>
    <property type="match status" value="1"/>
</dbReference>
<dbReference type="SUPFAM" id="SSF54909">
    <property type="entry name" value="Dimeric alpha+beta barrel"/>
    <property type="match status" value="1"/>
</dbReference>
<dbReference type="InterPro" id="IPR011008">
    <property type="entry name" value="Dimeric_a/b-barrel"/>
</dbReference>
<dbReference type="Gene3D" id="1.10.10.10">
    <property type="entry name" value="Winged helix-like DNA-binding domain superfamily/Winged helix DNA-binding domain"/>
    <property type="match status" value="1"/>
</dbReference>
<dbReference type="Proteomes" id="UP001595807">
    <property type="component" value="Unassembled WGS sequence"/>
</dbReference>
<dbReference type="InterPro" id="IPR036390">
    <property type="entry name" value="WH_DNA-bd_sf"/>
</dbReference>
<keyword evidence="1" id="KW-0805">Transcription regulation</keyword>
<proteinExistence type="predicted"/>
<keyword evidence="6" id="KW-1185">Reference proteome</keyword>
<evidence type="ECO:0000256" key="1">
    <source>
        <dbReference type="ARBA" id="ARBA00023015"/>
    </source>
</evidence>
<gene>
    <name evidence="5" type="ORF">ACFORF_02155</name>
</gene>
<keyword evidence="2" id="KW-0238">DNA-binding</keyword>
<name>A0ABV8CTX0_9STRE</name>
<sequence length="144" mass="16178">MLDQTDRQILELLSDNSRLKVKEIAEQVHLTAPAVSARLQKLEEKGIIRAYTIDIDRSQTGCAVHVVVTVTLNQPHHTAYQAYVHSFGYQVARHYRTAGAGCYMIELYFPNNEDLAVFLDGLEAFASYQVASVVNVVQIDKEKP</sequence>
<dbReference type="PROSITE" id="PS50956">
    <property type="entry name" value="HTH_ASNC_2"/>
    <property type="match status" value="1"/>
</dbReference>
<organism evidence="5 6">
    <name type="scientific">Streptococcus caprae</name>
    <dbReference type="NCBI Taxonomy" id="1640501"/>
    <lineage>
        <taxon>Bacteria</taxon>
        <taxon>Bacillati</taxon>
        <taxon>Bacillota</taxon>
        <taxon>Bacilli</taxon>
        <taxon>Lactobacillales</taxon>
        <taxon>Streptococcaceae</taxon>
        <taxon>Streptococcus</taxon>
    </lineage>
</organism>
<dbReference type="CDD" id="cd00090">
    <property type="entry name" value="HTH_ARSR"/>
    <property type="match status" value="1"/>
</dbReference>
<accession>A0ABV8CTX0</accession>
<protein>
    <submittedName>
        <fullName evidence="5">Lrp/AsnC family transcriptional regulator</fullName>
    </submittedName>
</protein>
<dbReference type="PANTHER" id="PTHR30154">
    <property type="entry name" value="LEUCINE-RESPONSIVE REGULATORY PROTEIN"/>
    <property type="match status" value="1"/>
</dbReference>
<comment type="caution">
    <text evidence="5">The sequence shown here is derived from an EMBL/GenBank/DDBJ whole genome shotgun (WGS) entry which is preliminary data.</text>
</comment>
<keyword evidence="3" id="KW-0804">Transcription</keyword>
<dbReference type="SMART" id="SM00344">
    <property type="entry name" value="HTH_ASNC"/>
    <property type="match status" value="1"/>
</dbReference>